<dbReference type="Pfam" id="PF07687">
    <property type="entry name" value="M20_dimer"/>
    <property type="match status" value="1"/>
</dbReference>
<evidence type="ECO:0000256" key="2">
    <source>
        <dbReference type="PIRSR" id="PIRSR005962-1"/>
    </source>
</evidence>
<dbReference type="NCBIfam" id="TIGR01891">
    <property type="entry name" value="amidohydrolases"/>
    <property type="match status" value="1"/>
</dbReference>
<keyword evidence="5" id="KW-1185">Reference proteome</keyword>
<dbReference type="Gene3D" id="3.40.630.10">
    <property type="entry name" value="Zn peptidases"/>
    <property type="match status" value="1"/>
</dbReference>
<comment type="caution">
    <text evidence="4">The sequence shown here is derived from an EMBL/GenBank/DDBJ whole genome shotgun (WGS) entry which is preliminary data.</text>
</comment>
<dbReference type="PANTHER" id="PTHR11014">
    <property type="entry name" value="PEPTIDASE M20 FAMILY MEMBER"/>
    <property type="match status" value="1"/>
</dbReference>
<reference evidence="5" key="1">
    <citation type="submission" date="2018-05" db="EMBL/GenBank/DDBJ databases">
        <authorList>
            <person name="Li Y."/>
        </authorList>
    </citation>
    <scope>NUCLEOTIDE SEQUENCE [LARGE SCALE GENOMIC DNA]</scope>
    <source>
        <strain evidence="5">3d-2-2</strain>
    </source>
</reference>
<name>A0A2V1K5S2_9BURK</name>
<dbReference type="InterPro" id="IPR002933">
    <property type="entry name" value="Peptidase_M20"/>
</dbReference>
<dbReference type="SUPFAM" id="SSF53187">
    <property type="entry name" value="Zn-dependent exopeptidases"/>
    <property type="match status" value="1"/>
</dbReference>
<feature type="binding site" evidence="2">
    <location>
        <position position="150"/>
    </location>
    <ligand>
        <name>Mn(2+)</name>
        <dbReference type="ChEBI" id="CHEBI:29035"/>
        <label>2</label>
    </ligand>
</feature>
<dbReference type="GO" id="GO:0050118">
    <property type="term" value="F:N-acetyldiaminopimelate deacetylase activity"/>
    <property type="evidence" value="ECO:0007669"/>
    <property type="project" value="UniProtKB-ARBA"/>
</dbReference>
<gene>
    <name evidence="4" type="ORF">DD235_03145</name>
</gene>
<dbReference type="GO" id="GO:0046872">
    <property type="term" value="F:metal ion binding"/>
    <property type="evidence" value="ECO:0007669"/>
    <property type="project" value="UniProtKB-KW"/>
</dbReference>
<dbReference type="GO" id="GO:0019877">
    <property type="term" value="P:diaminopimelate biosynthetic process"/>
    <property type="evidence" value="ECO:0007669"/>
    <property type="project" value="UniProtKB-ARBA"/>
</dbReference>
<dbReference type="FunFam" id="3.30.70.360:FF:000001">
    <property type="entry name" value="N-acetyldiaminopimelate deacetylase"/>
    <property type="match status" value="1"/>
</dbReference>
<dbReference type="CDD" id="cd05666">
    <property type="entry name" value="M20_Acy1-like"/>
    <property type="match status" value="1"/>
</dbReference>
<organism evidence="4 5">
    <name type="scientific">Corticimicrobacter populi</name>
    <dbReference type="NCBI Taxonomy" id="2175229"/>
    <lineage>
        <taxon>Bacteria</taxon>
        <taxon>Pseudomonadati</taxon>
        <taxon>Pseudomonadota</taxon>
        <taxon>Betaproteobacteria</taxon>
        <taxon>Burkholderiales</taxon>
        <taxon>Alcaligenaceae</taxon>
        <taxon>Corticimicrobacter</taxon>
    </lineage>
</organism>
<feature type="domain" description="Peptidase M20 dimerisation" evidence="3">
    <location>
        <begin position="174"/>
        <end position="270"/>
    </location>
</feature>
<evidence type="ECO:0000256" key="1">
    <source>
        <dbReference type="ARBA" id="ARBA00022801"/>
    </source>
</evidence>
<feature type="binding site" evidence="2">
    <location>
        <position position="89"/>
    </location>
    <ligand>
        <name>Mn(2+)</name>
        <dbReference type="ChEBI" id="CHEBI:29035"/>
        <label>2</label>
    </ligand>
</feature>
<evidence type="ECO:0000313" key="4">
    <source>
        <dbReference type="EMBL" id="PWF25588.1"/>
    </source>
</evidence>
<comment type="cofactor">
    <cofactor evidence="2">
        <name>Mn(2+)</name>
        <dbReference type="ChEBI" id="CHEBI:29035"/>
    </cofactor>
    <text evidence="2">The Mn(2+) ion enhances activity.</text>
</comment>
<keyword evidence="2" id="KW-0479">Metal-binding</keyword>
<dbReference type="SUPFAM" id="SSF55031">
    <property type="entry name" value="Bacterial exopeptidase dimerisation domain"/>
    <property type="match status" value="1"/>
</dbReference>
<dbReference type="EMBL" id="QETA01000001">
    <property type="protein sequence ID" value="PWF25588.1"/>
    <property type="molecule type" value="Genomic_DNA"/>
</dbReference>
<dbReference type="InterPro" id="IPR017439">
    <property type="entry name" value="Amidohydrolase"/>
</dbReference>
<dbReference type="InterPro" id="IPR036264">
    <property type="entry name" value="Bact_exopeptidase_dim_dom"/>
</dbReference>
<dbReference type="InterPro" id="IPR011650">
    <property type="entry name" value="Peptidase_M20_dimer"/>
</dbReference>
<dbReference type="AlphaFoldDB" id="A0A2V1K5S2"/>
<feature type="binding site" evidence="2">
    <location>
        <position position="124"/>
    </location>
    <ligand>
        <name>Mn(2+)</name>
        <dbReference type="ChEBI" id="CHEBI:29035"/>
        <label>2</label>
    </ligand>
</feature>
<dbReference type="PANTHER" id="PTHR11014:SF63">
    <property type="entry name" value="METALLOPEPTIDASE, PUTATIVE (AFU_ORTHOLOGUE AFUA_6G09600)-RELATED"/>
    <property type="match status" value="1"/>
</dbReference>
<dbReference type="Gene3D" id="3.30.70.360">
    <property type="match status" value="1"/>
</dbReference>
<protein>
    <submittedName>
        <fullName evidence="4">Amidohydrolase</fullName>
    </submittedName>
</protein>
<keyword evidence="2" id="KW-0464">Manganese</keyword>
<evidence type="ECO:0000313" key="5">
    <source>
        <dbReference type="Proteomes" id="UP000245212"/>
    </source>
</evidence>
<evidence type="ECO:0000259" key="3">
    <source>
        <dbReference type="Pfam" id="PF07687"/>
    </source>
</evidence>
<accession>A0A2V1K5S2</accession>
<dbReference type="Proteomes" id="UP000245212">
    <property type="component" value="Unassembled WGS sequence"/>
</dbReference>
<dbReference type="Pfam" id="PF01546">
    <property type="entry name" value="Peptidase_M20"/>
    <property type="match status" value="1"/>
</dbReference>
<feature type="binding site" evidence="2">
    <location>
        <position position="344"/>
    </location>
    <ligand>
        <name>Mn(2+)</name>
        <dbReference type="ChEBI" id="CHEBI:29035"/>
        <label>2</label>
    </ligand>
</feature>
<sequence length="374" mass="40351">MTAWRRMFHRNPELGFQEHETAAFVASQLQSWGIETHTGIGGTGVVGVIHGELGDGPSIGLRADMDALPMHEETGAPHASGKDNVFHGCGHDGHTTILLGAARYFASHRRFHGTLNLIFQPAEEALLGGIAMMDDGLFERFPCEELYGLHNHPPLEPGKVGVRYGATLAACDLFRITIDGVGGHAASPHRTIDPIVVGSALVQAIQTIASRSIDPLETAVISVCQFHAGSAINVIPGTASMEGTVRTLSRTAQDTAIRRLRELCEGAEKQYGCRIAFEHLQTSPPTVNADGPVDTVISAAQAVVGEENLVRNIPPLMAAEDFAYMLERKPGAYFFLGQGGHMCHHPKFDFNDAVLPVGMRMFIQIVHEKLGLED</sequence>
<feature type="binding site" evidence="2">
    <location>
        <position position="91"/>
    </location>
    <ligand>
        <name>Mn(2+)</name>
        <dbReference type="ChEBI" id="CHEBI:29035"/>
        <label>2</label>
    </ligand>
</feature>
<dbReference type="PIRSF" id="PIRSF005962">
    <property type="entry name" value="Pept_M20D_amidohydro"/>
    <property type="match status" value="1"/>
</dbReference>
<proteinExistence type="predicted"/>
<keyword evidence="1 4" id="KW-0378">Hydrolase</keyword>